<feature type="compositionally biased region" description="Polar residues" evidence="1">
    <location>
        <begin position="444"/>
        <end position="489"/>
    </location>
</feature>
<feature type="compositionally biased region" description="Polar residues" evidence="1">
    <location>
        <begin position="349"/>
        <end position="391"/>
    </location>
</feature>
<feature type="transmembrane region" description="Helical" evidence="2">
    <location>
        <begin position="20"/>
        <end position="38"/>
    </location>
</feature>
<gene>
    <name evidence="3" type="ORF">PHYBLDRAFT_59381</name>
</gene>
<feature type="region of interest" description="Disordered" evidence="1">
    <location>
        <begin position="269"/>
        <end position="292"/>
    </location>
</feature>
<feature type="transmembrane region" description="Helical" evidence="2">
    <location>
        <begin position="163"/>
        <end position="183"/>
    </location>
</feature>
<dbReference type="OrthoDB" id="2262162at2759"/>
<dbReference type="EMBL" id="KV440976">
    <property type="protein sequence ID" value="OAD75851.1"/>
    <property type="molecule type" value="Genomic_DNA"/>
</dbReference>
<feature type="compositionally biased region" description="Low complexity" evidence="1">
    <location>
        <begin position="562"/>
        <end position="573"/>
    </location>
</feature>
<keyword evidence="2" id="KW-0472">Membrane</keyword>
<evidence type="ECO:0000313" key="4">
    <source>
        <dbReference type="Proteomes" id="UP000077315"/>
    </source>
</evidence>
<dbReference type="AlphaFoldDB" id="A0A163AU77"/>
<sequence>MTTYQNSYGAFFYKTVFPTARIVIVLLTAVALILGSWAETSSTDNCSLHTNMAFFEVALSRNISLLDATPDKISLGLWRQCLIYARNCTCTPVRLNYELDALKMISLANQNNTYAVDLLAIDRQDTHPSTSYVRVVPLIMGAIIIIASFTLGVWSYRRSTSRLIPFIIAGLAFVSVILVAIPFGTTYTGWTKKIIQGCTILYESEDTDLRCNSYSIKFEVILFAVAIALGFLSSLFWALSAIRANAKKDHMDSLSEKLTQDNPVYHKPTVHKRAAANSPSTSKPRQTVHRPDHDVLDVWRDVTRLEKLESPRRDYTRDARAYYEHDQPELHYEYPNNPTLRPPPPVAQYTPSGDPSYKHQSARSNESFQRNQYAAGSSSATANRRPTSANKYSPDLAPKQRAQNLSSTRYDTSHTLEDDEDLVPPDRPFARSRQTRKEPRPPSRASNNTFGANDPLRTSRNSSFFTSEDTLHQAQRTISDSSFITSGLKNKSRRQDSKDSSNSSAYYTPGRSVYSSGLAESPAISNSSGLINSGMISGHQRRRSDSLELTAHEEASVESTFNGSKTSTNTTRSTNEDIHSPSSEHPYLHPLNNKVIVDQRIGAYLKNG</sequence>
<proteinExistence type="predicted"/>
<dbReference type="RefSeq" id="XP_018293891.1">
    <property type="nucleotide sequence ID" value="XM_018440485.1"/>
</dbReference>
<name>A0A163AU77_PHYB8</name>
<dbReference type="Proteomes" id="UP000077315">
    <property type="component" value="Unassembled WGS sequence"/>
</dbReference>
<evidence type="ECO:0000313" key="3">
    <source>
        <dbReference type="EMBL" id="OAD75851.1"/>
    </source>
</evidence>
<dbReference type="InParanoid" id="A0A163AU77"/>
<evidence type="ECO:0000256" key="1">
    <source>
        <dbReference type="SAM" id="MobiDB-lite"/>
    </source>
</evidence>
<keyword evidence="4" id="KW-1185">Reference proteome</keyword>
<protein>
    <submittedName>
        <fullName evidence="3">Uncharacterized protein</fullName>
    </submittedName>
</protein>
<dbReference type="GeneID" id="29001391"/>
<organism evidence="3 4">
    <name type="scientific">Phycomyces blakesleeanus (strain ATCC 8743b / DSM 1359 / FGSC 10004 / NBRC 33097 / NRRL 1555)</name>
    <dbReference type="NCBI Taxonomy" id="763407"/>
    <lineage>
        <taxon>Eukaryota</taxon>
        <taxon>Fungi</taxon>
        <taxon>Fungi incertae sedis</taxon>
        <taxon>Mucoromycota</taxon>
        <taxon>Mucoromycotina</taxon>
        <taxon>Mucoromycetes</taxon>
        <taxon>Mucorales</taxon>
        <taxon>Phycomycetaceae</taxon>
        <taxon>Phycomyces</taxon>
    </lineage>
</organism>
<dbReference type="VEuPathDB" id="FungiDB:PHYBLDRAFT_59381"/>
<keyword evidence="2" id="KW-0812">Transmembrane</keyword>
<feature type="transmembrane region" description="Helical" evidence="2">
    <location>
        <begin position="220"/>
        <end position="242"/>
    </location>
</feature>
<accession>A0A163AU77</accession>
<feature type="compositionally biased region" description="Polar residues" evidence="1">
    <location>
        <begin position="401"/>
        <end position="410"/>
    </location>
</feature>
<dbReference type="Gene3D" id="1.20.140.150">
    <property type="match status" value="1"/>
</dbReference>
<feature type="region of interest" description="Disordered" evidence="1">
    <location>
        <begin position="324"/>
        <end position="523"/>
    </location>
</feature>
<evidence type="ECO:0000256" key="2">
    <source>
        <dbReference type="SAM" id="Phobius"/>
    </source>
</evidence>
<feature type="transmembrane region" description="Helical" evidence="2">
    <location>
        <begin position="135"/>
        <end position="156"/>
    </location>
</feature>
<keyword evidence="2" id="KW-1133">Transmembrane helix</keyword>
<reference evidence="4" key="1">
    <citation type="submission" date="2015-06" db="EMBL/GenBank/DDBJ databases">
        <title>Expansion of signal transduction pathways in fungi by whole-genome duplication.</title>
        <authorList>
            <consortium name="DOE Joint Genome Institute"/>
            <person name="Corrochano L.M."/>
            <person name="Kuo A."/>
            <person name="Marcet-Houben M."/>
            <person name="Polaino S."/>
            <person name="Salamov A."/>
            <person name="Villalobos J.M."/>
            <person name="Alvarez M.I."/>
            <person name="Avalos J."/>
            <person name="Benito E.P."/>
            <person name="Benoit I."/>
            <person name="Burger G."/>
            <person name="Camino L.P."/>
            <person name="Canovas D."/>
            <person name="Cerda-Olmedo E."/>
            <person name="Cheng J.-F."/>
            <person name="Dominguez A."/>
            <person name="Elias M."/>
            <person name="Eslava A.P."/>
            <person name="Glaser F."/>
            <person name="Grimwood J."/>
            <person name="Gutierrez G."/>
            <person name="Heitman J."/>
            <person name="Henrissat B."/>
            <person name="Iturriaga E.A."/>
            <person name="Lang B.F."/>
            <person name="Lavin J.L."/>
            <person name="Lee S."/>
            <person name="Li W."/>
            <person name="Lindquist E."/>
            <person name="Lopez-Garcia S."/>
            <person name="Luque E.M."/>
            <person name="Marcos A.T."/>
            <person name="Martin J."/>
            <person name="McCluskey K."/>
            <person name="Medina H.R."/>
            <person name="Miralles-Duran A."/>
            <person name="Miyazaki A."/>
            <person name="Munoz-Torres E."/>
            <person name="Oguiza J.A."/>
            <person name="Ohm R."/>
            <person name="Olmedo M."/>
            <person name="Orejas M."/>
            <person name="Ortiz-Castellanos L."/>
            <person name="Pisabarro A.G."/>
            <person name="Rodriguez-Romero J."/>
            <person name="Ruiz-Herrera J."/>
            <person name="Ruiz-Vazquez R."/>
            <person name="Sanz C."/>
            <person name="Schackwitz W."/>
            <person name="Schmutz J."/>
            <person name="Shahriari M."/>
            <person name="Shelest E."/>
            <person name="Silva-Franco F."/>
            <person name="Soanes D."/>
            <person name="Syed K."/>
            <person name="Tagua V.G."/>
            <person name="Talbot N.J."/>
            <person name="Thon M."/>
            <person name="De vries R.P."/>
            <person name="Wiebenga A."/>
            <person name="Yadav J.S."/>
            <person name="Braun E.L."/>
            <person name="Baker S."/>
            <person name="Garre V."/>
            <person name="Horwitz B."/>
            <person name="Torres-Martinez S."/>
            <person name="Idnurm A."/>
            <person name="Herrera-Estrella A."/>
            <person name="Gabaldon T."/>
            <person name="Grigoriev I.V."/>
        </authorList>
    </citation>
    <scope>NUCLEOTIDE SEQUENCE [LARGE SCALE GENOMIC DNA]</scope>
    <source>
        <strain evidence="4">NRRL 1555(-)</strain>
    </source>
</reference>
<feature type="region of interest" description="Disordered" evidence="1">
    <location>
        <begin position="552"/>
        <end position="589"/>
    </location>
</feature>